<sequence>MPYYTSHVPDLKTLVTVPRDKTVAYPSESSHSYGLAIGYKAGDARIIAWTHSEQYPDWLPDDELQTEFAQKLPAPSQACIESGSQLESFKKAELENAFLILSEKSLAQDWLRPEEDEAWAHLQ</sequence>
<protein>
    <submittedName>
        <fullName evidence="1">Uncharacterized protein</fullName>
    </submittedName>
</protein>
<accession>A0ABX8B6V2</accession>
<dbReference type="Proteomes" id="UP000677668">
    <property type="component" value="Chromosome 2"/>
</dbReference>
<dbReference type="RefSeq" id="WP_211423653.1">
    <property type="nucleotide sequence ID" value="NZ_CP072643.1"/>
</dbReference>
<gene>
    <name evidence="1" type="ORF">J8C05_11315</name>
</gene>
<dbReference type="EMBL" id="CP072643">
    <property type="protein sequence ID" value="QUV95430.1"/>
    <property type="molecule type" value="Genomic_DNA"/>
</dbReference>
<evidence type="ECO:0000313" key="1">
    <source>
        <dbReference type="EMBL" id="QUV95430.1"/>
    </source>
</evidence>
<proteinExistence type="predicted"/>
<reference evidence="1 2" key="1">
    <citation type="submission" date="2021-03" db="EMBL/GenBank/DDBJ databases">
        <title>Genomic and phenotypic characterization of Chloracidobacterium isolates provides evidence for multiple species.</title>
        <authorList>
            <person name="Saini M.K."/>
            <person name="Costas A.M.G."/>
            <person name="Tank M."/>
            <person name="Bryant D.A."/>
        </authorList>
    </citation>
    <scope>NUCLEOTIDE SEQUENCE [LARGE SCALE GENOMIC DNA]</scope>
    <source>
        <strain evidence="1 2">N</strain>
    </source>
</reference>
<evidence type="ECO:0000313" key="2">
    <source>
        <dbReference type="Proteomes" id="UP000677668"/>
    </source>
</evidence>
<name>A0ABX8B6V2_9BACT</name>
<keyword evidence="2" id="KW-1185">Reference proteome</keyword>
<organism evidence="1 2">
    <name type="scientific">Chloracidobacterium sp. N</name>
    <dbReference type="NCBI Taxonomy" id="2821540"/>
    <lineage>
        <taxon>Bacteria</taxon>
        <taxon>Pseudomonadati</taxon>
        <taxon>Acidobacteriota</taxon>
        <taxon>Terriglobia</taxon>
        <taxon>Terriglobales</taxon>
        <taxon>Acidobacteriaceae</taxon>
        <taxon>Chloracidobacterium</taxon>
        <taxon>Chloracidobacterium aggregatum</taxon>
    </lineage>
</organism>